<organism evidence="2 4">
    <name type="scientific">Clostridium neonatale</name>
    <dbReference type="NCBI Taxonomy" id="137838"/>
    <lineage>
        <taxon>Bacteria</taxon>
        <taxon>Bacillati</taxon>
        <taxon>Bacillota</taxon>
        <taxon>Clostridia</taxon>
        <taxon>Eubacteriales</taxon>
        <taxon>Clostridiaceae</taxon>
        <taxon>Clostridium</taxon>
    </lineage>
</organism>
<dbReference type="RefSeq" id="WP_058295217.1">
    <property type="nucleotide sequence ID" value="NZ_CAKJVD010000015.1"/>
</dbReference>
<accession>A0A2A7MHV5</accession>
<dbReference type="Proteomes" id="UP000220840">
    <property type="component" value="Unassembled WGS sequence"/>
</dbReference>
<dbReference type="EMBL" id="CAMTCP010000011">
    <property type="protein sequence ID" value="CAI3539038.1"/>
    <property type="molecule type" value="Genomic_DNA"/>
</dbReference>
<reference evidence="1" key="3">
    <citation type="submission" date="2022-10" db="EMBL/GenBank/DDBJ databases">
        <authorList>
            <person name="Aires J."/>
            <person name="Mesa V."/>
        </authorList>
    </citation>
    <scope>NUCLEOTIDE SEQUENCE</scope>
    <source>
        <strain evidence="1">Clostridium neonatale JD116</strain>
    </source>
</reference>
<dbReference type="GeneID" id="68877542"/>
<dbReference type="Proteomes" id="UP000431451">
    <property type="component" value="Unassembled WGS sequence"/>
</dbReference>
<gene>
    <name evidence="1" type="ORF">CNEO2_100027</name>
    <name evidence="3" type="ORF">CNEONATNEC25_02163</name>
    <name evidence="2" type="ORF">CQ394_04830</name>
</gene>
<evidence type="ECO:0000313" key="2">
    <source>
        <dbReference type="EMBL" id="PEG31053.1"/>
    </source>
</evidence>
<dbReference type="AlphaFoldDB" id="A0A2A7MHV5"/>
<evidence type="ECO:0008006" key="6">
    <source>
        <dbReference type="Google" id="ProtNLM"/>
    </source>
</evidence>
<reference evidence="3 5" key="2">
    <citation type="submission" date="2018-06" db="EMBL/GenBank/DDBJ databases">
        <authorList>
            <consortium name="IHU Genomes"/>
        </authorList>
    </citation>
    <scope>NUCLEOTIDE SEQUENCE [LARGE SCALE GENOMIC DNA]</scope>
    <source>
        <strain evidence="3 5">NEC25</strain>
    </source>
</reference>
<proteinExistence type="predicted"/>
<sequence>MLKINDNLWKESIKEYNERYADRYIKDKMMYRKIHCKIVADLAKDMFNSIFSYLDEIESRIYLENVLYLGCLTHDIRKFDKKHGAYGANWIMSKLADNEYCQNNNIPVFSIDICNDICILIKFHKSKNVEKSLMNEHNLENYIIKEYMKPLIFLIRLADKLSHFVVESKFKVITEKDVKKKIDEFLIKTSDYMLDENLTNAIIELIFYDFKDMYCNKKIMNF</sequence>
<evidence type="ECO:0000313" key="1">
    <source>
        <dbReference type="EMBL" id="CAI3539038.1"/>
    </source>
</evidence>
<protein>
    <recommendedName>
        <fullName evidence="6">HD domain-containing protein</fullName>
    </recommendedName>
</protein>
<dbReference type="Gene3D" id="1.10.3210.10">
    <property type="entry name" value="Hypothetical protein af1432"/>
    <property type="match status" value="1"/>
</dbReference>
<reference evidence="2 4" key="1">
    <citation type="submission" date="2017-10" db="EMBL/GenBank/DDBJ databases">
        <title>Effective Description of Clostridium neonatale sp. nov. linked to necrotizing enterocolitis in neonates and a clarification of species assignable to the genus Clostridium (Prazmowski 1880) emend. Lawson and Rainey 2016.</title>
        <authorList>
            <person name="Bernard K."/>
            <person name="Burdz T."/>
            <person name="Wiebe D."/>
            <person name="Balcewich B."/>
            <person name="Alfa M."/>
            <person name="Bernier A.-M."/>
        </authorList>
    </citation>
    <scope>NUCLEOTIDE SEQUENCE [LARGE SCALE GENOMIC DNA]</scope>
    <source>
        <strain evidence="2 4">LCDC99A005</strain>
    </source>
</reference>
<dbReference type="Proteomes" id="UP001189143">
    <property type="component" value="Unassembled WGS sequence"/>
</dbReference>
<name>A0A2A7MHV5_9CLOT</name>
<keyword evidence="4" id="KW-1185">Reference proteome</keyword>
<dbReference type="EMBL" id="UWJD01000001">
    <property type="protein sequence ID" value="VCT84563.1"/>
    <property type="molecule type" value="Genomic_DNA"/>
</dbReference>
<evidence type="ECO:0000313" key="5">
    <source>
        <dbReference type="Proteomes" id="UP000431451"/>
    </source>
</evidence>
<dbReference type="STRING" id="137838.GCA_001458595_02432"/>
<dbReference type="SUPFAM" id="SSF109604">
    <property type="entry name" value="HD-domain/PDEase-like"/>
    <property type="match status" value="1"/>
</dbReference>
<dbReference type="EMBL" id="PDCJ01000001">
    <property type="protein sequence ID" value="PEG31053.1"/>
    <property type="molecule type" value="Genomic_DNA"/>
</dbReference>
<evidence type="ECO:0000313" key="3">
    <source>
        <dbReference type="EMBL" id="VCT84563.1"/>
    </source>
</evidence>
<dbReference type="OrthoDB" id="9805698at2"/>
<evidence type="ECO:0000313" key="4">
    <source>
        <dbReference type="Proteomes" id="UP000220840"/>
    </source>
</evidence>